<comment type="caution">
    <text evidence="3">The sequence shown here is derived from an EMBL/GenBank/DDBJ whole genome shotgun (WGS) entry which is preliminary data.</text>
</comment>
<evidence type="ECO:0000313" key="3">
    <source>
        <dbReference type="EMBL" id="OJA16454.1"/>
    </source>
</evidence>
<feature type="region of interest" description="Disordered" evidence="2">
    <location>
        <begin position="160"/>
        <end position="190"/>
    </location>
</feature>
<dbReference type="GO" id="GO:0003700">
    <property type="term" value="F:DNA-binding transcription factor activity"/>
    <property type="evidence" value="ECO:0007669"/>
    <property type="project" value="InterPro"/>
</dbReference>
<evidence type="ECO:0000256" key="2">
    <source>
        <dbReference type="SAM" id="MobiDB-lite"/>
    </source>
</evidence>
<feature type="compositionally biased region" description="Polar residues" evidence="2">
    <location>
        <begin position="162"/>
        <end position="171"/>
    </location>
</feature>
<evidence type="ECO:0000256" key="1">
    <source>
        <dbReference type="SAM" id="Coils"/>
    </source>
</evidence>
<evidence type="ECO:0000313" key="4">
    <source>
        <dbReference type="Proteomes" id="UP000183567"/>
    </source>
</evidence>
<keyword evidence="1" id="KW-0175">Coiled coil</keyword>
<organism evidence="3 4">
    <name type="scientific">Rhizopogon vesiculosus</name>
    <dbReference type="NCBI Taxonomy" id="180088"/>
    <lineage>
        <taxon>Eukaryota</taxon>
        <taxon>Fungi</taxon>
        <taxon>Dikarya</taxon>
        <taxon>Basidiomycota</taxon>
        <taxon>Agaricomycotina</taxon>
        <taxon>Agaricomycetes</taxon>
        <taxon>Agaricomycetidae</taxon>
        <taxon>Boletales</taxon>
        <taxon>Suillineae</taxon>
        <taxon>Rhizopogonaceae</taxon>
        <taxon>Rhizopogon</taxon>
    </lineage>
</organism>
<feature type="region of interest" description="Disordered" evidence="2">
    <location>
        <begin position="55"/>
        <end position="127"/>
    </location>
</feature>
<feature type="compositionally biased region" description="Basic residues" evidence="2">
    <location>
        <begin position="316"/>
        <end position="327"/>
    </location>
</feature>
<dbReference type="InterPro" id="IPR046347">
    <property type="entry name" value="bZIP_sf"/>
</dbReference>
<dbReference type="STRING" id="180088.A0A1J8Q4C4"/>
<dbReference type="OrthoDB" id="2552152at2759"/>
<dbReference type="AlphaFoldDB" id="A0A1J8Q4C4"/>
<dbReference type="EMBL" id="LVVM01002568">
    <property type="protein sequence ID" value="OJA16454.1"/>
    <property type="molecule type" value="Genomic_DNA"/>
</dbReference>
<dbReference type="Proteomes" id="UP000183567">
    <property type="component" value="Unassembled WGS sequence"/>
</dbReference>
<proteinExistence type="predicted"/>
<reference evidence="3 4" key="1">
    <citation type="submission" date="2016-03" db="EMBL/GenBank/DDBJ databases">
        <title>Comparative genomics of the ectomycorrhizal sister species Rhizopogon vinicolor and Rhizopogon vesiculosus (Basidiomycota: Boletales) reveals a divergence of the mating type B locus.</title>
        <authorList>
            <person name="Mujic A.B."/>
            <person name="Kuo A."/>
            <person name="Tritt A."/>
            <person name="Lipzen A."/>
            <person name="Chen C."/>
            <person name="Johnson J."/>
            <person name="Sharma A."/>
            <person name="Barry K."/>
            <person name="Grigoriev I.V."/>
            <person name="Spatafora J.W."/>
        </authorList>
    </citation>
    <scope>NUCLEOTIDE SEQUENCE [LARGE SCALE GENOMIC DNA]</scope>
    <source>
        <strain evidence="3 4">AM-OR11-056</strain>
    </source>
</reference>
<accession>A0A1J8Q4C4</accession>
<feature type="coiled-coil region" evidence="1">
    <location>
        <begin position="26"/>
        <end position="53"/>
    </location>
</feature>
<feature type="compositionally biased region" description="Low complexity" evidence="2">
    <location>
        <begin position="99"/>
        <end position="115"/>
    </location>
</feature>
<evidence type="ECO:0008006" key="5">
    <source>
        <dbReference type="Google" id="ProtNLM"/>
    </source>
</evidence>
<gene>
    <name evidence="3" type="ORF">AZE42_04678</name>
</gene>
<feature type="compositionally biased region" description="Polar residues" evidence="2">
    <location>
        <begin position="253"/>
        <end position="276"/>
    </location>
</feature>
<feature type="region of interest" description="Disordered" evidence="2">
    <location>
        <begin position="224"/>
        <end position="327"/>
    </location>
</feature>
<sequence>MSSKRGRKRNDNLPPNRARDVQRAFRARRAAHLQALELRVSELEEENNCLRAALNLPAANRPSLGKGPTGKDKPKSLESTPIAAHSTSSKSRESSPVGASPSPERSESASPSVVSGNMRTPPVMDGHWEESFMMGDQQSQASHVSSTSSASYNLRPVPPPMSQKSPHQFTFSNPMPPPPRSMISSSVSAHPIQPSYTQAADRPIATGYNDMNYLLCDVRESPHYPYSYQQPSQFNPEHGMPPPSQHPIHSPQNHTQQRPSLPHTSITYQQRRSVNEPSGFRSLGADLHLPSPPPHQQGVRLASPPAPSPQDPRSHYISHGKHPNALR</sequence>
<feature type="region of interest" description="Disordered" evidence="2">
    <location>
        <begin position="1"/>
        <end position="25"/>
    </location>
</feature>
<name>A0A1J8Q4C4_9AGAM</name>
<feature type="compositionally biased region" description="Low complexity" evidence="2">
    <location>
        <begin position="55"/>
        <end position="64"/>
    </location>
</feature>
<dbReference type="SUPFAM" id="SSF57959">
    <property type="entry name" value="Leucine zipper domain"/>
    <property type="match status" value="1"/>
</dbReference>
<protein>
    <recommendedName>
        <fullName evidence="5">BZIP domain-containing protein</fullName>
    </recommendedName>
</protein>
<keyword evidence="4" id="KW-1185">Reference proteome</keyword>
<dbReference type="Gene3D" id="1.20.5.170">
    <property type="match status" value="1"/>
</dbReference>